<keyword evidence="1" id="KW-0175">Coiled coil</keyword>
<evidence type="ECO:0000313" key="3">
    <source>
        <dbReference type="Proteomes" id="UP000829116"/>
    </source>
</evidence>
<name>A0A9Q8V4D3_9GAMM</name>
<evidence type="ECO:0000313" key="2">
    <source>
        <dbReference type="EMBL" id="UNH31848.1"/>
    </source>
</evidence>
<dbReference type="RefSeq" id="WP_241542712.1">
    <property type="nucleotide sequence ID" value="NZ_CAWQWN010000001.1"/>
</dbReference>
<evidence type="ECO:0000256" key="1">
    <source>
        <dbReference type="SAM" id="Coils"/>
    </source>
</evidence>
<feature type="coiled-coil region" evidence="1">
    <location>
        <begin position="116"/>
        <end position="189"/>
    </location>
</feature>
<dbReference type="EMBL" id="CP093245">
    <property type="protein sequence ID" value="UNH31848.1"/>
    <property type="molecule type" value="Genomic_DNA"/>
</dbReference>
<sequence length="196" mass="21441">MSNKKEIATLSIKISVDSTDLDKLEAQLKRINDLLVSTGMKKAASGGVIADTFGVFKCQGGGVFIPEPRISAASIRQLSELMNDKAKEAVKEIAKQSPTTTMTITTGVNNNCEHFKRQIESNYNDTRLQLESIRDETAQSISGLQHQIAQLTNELEEARLKGSVNAISIINLKQAIEQHEKSMAQALKQTIAEDIA</sequence>
<protein>
    <submittedName>
        <fullName evidence="2">Uncharacterized protein</fullName>
    </submittedName>
</protein>
<organism evidence="2 3">
    <name type="scientific">Moellerella wisconsensis</name>
    <dbReference type="NCBI Taxonomy" id="158849"/>
    <lineage>
        <taxon>Bacteria</taxon>
        <taxon>Pseudomonadati</taxon>
        <taxon>Pseudomonadota</taxon>
        <taxon>Gammaproteobacteria</taxon>
        <taxon>Enterobacterales</taxon>
        <taxon>Morganellaceae</taxon>
        <taxon>Moellerella</taxon>
    </lineage>
</organism>
<dbReference type="Proteomes" id="UP000829116">
    <property type="component" value="Chromosome"/>
</dbReference>
<reference evidence="2" key="1">
    <citation type="submission" date="2022-03" db="EMBL/GenBank/DDBJ databases">
        <title>ESBL-producing Moellerella wisconsensis and Escherichia marmotae isolated from wild game meat.</title>
        <authorList>
            <person name="Biggel M."/>
        </authorList>
    </citation>
    <scope>NUCLEOTIDE SEQUENCE</scope>
    <source>
        <strain evidence="2">W51</strain>
    </source>
</reference>
<dbReference type="AlphaFoldDB" id="A0A9Q8V4D3"/>
<proteinExistence type="predicted"/>
<accession>A0A9Q8V4D3</accession>
<gene>
    <name evidence="2" type="ORF">MNY72_06050</name>
</gene>